<sequence>MYVLFRALGLLVLAVGVVFAVGDIARSLADETTQLVSIDEALSSMGFVLANSAPESRTVAVVGTWSMSITCGAIGFLLLLLGHRGRRRDRNVRRIP</sequence>
<organism evidence="2 3">
    <name type="scientific">Jiella pacifica</name>
    <dbReference type="NCBI Taxonomy" id="2696469"/>
    <lineage>
        <taxon>Bacteria</taxon>
        <taxon>Pseudomonadati</taxon>
        <taxon>Pseudomonadota</taxon>
        <taxon>Alphaproteobacteria</taxon>
        <taxon>Hyphomicrobiales</taxon>
        <taxon>Aurantimonadaceae</taxon>
        <taxon>Jiella</taxon>
    </lineage>
</organism>
<keyword evidence="1" id="KW-0472">Membrane</keyword>
<dbReference type="RefSeq" id="WP_163460751.1">
    <property type="nucleotide sequence ID" value="NZ_JAAAMG010000001.1"/>
</dbReference>
<gene>
    <name evidence="2" type="ORF">GTK09_01775</name>
</gene>
<comment type="caution">
    <text evidence="2">The sequence shown here is derived from an EMBL/GenBank/DDBJ whole genome shotgun (WGS) entry which is preliminary data.</text>
</comment>
<evidence type="ECO:0000313" key="3">
    <source>
        <dbReference type="Proteomes" id="UP000469011"/>
    </source>
</evidence>
<dbReference type="AlphaFoldDB" id="A0A6N9SVV7"/>
<evidence type="ECO:0000313" key="2">
    <source>
        <dbReference type="EMBL" id="NDW03144.1"/>
    </source>
</evidence>
<keyword evidence="3" id="KW-1185">Reference proteome</keyword>
<keyword evidence="1" id="KW-0812">Transmembrane</keyword>
<reference evidence="2 3" key="1">
    <citation type="submission" date="2020-01" db="EMBL/GenBank/DDBJ databases">
        <title>Jiella pacifica sp. nov.</title>
        <authorList>
            <person name="Xue Z."/>
            <person name="Zhu S."/>
            <person name="Chen J."/>
            <person name="Yang J."/>
        </authorList>
    </citation>
    <scope>NUCLEOTIDE SEQUENCE [LARGE SCALE GENOMIC DNA]</scope>
    <source>
        <strain evidence="2 3">40Bstr34</strain>
    </source>
</reference>
<dbReference type="Proteomes" id="UP000469011">
    <property type="component" value="Unassembled WGS sequence"/>
</dbReference>
<keyword evidence="1" id="KW-1133">Transmembrane helix</keyword>
<dbReference type="EMBL" id="JAAAMG010000001">
    <property type="protein sequence ID" value="NDW03144.1"/>
    <property type="molecule type" value="Genomic_DNA"/>
</dbReference>
<feature type="transmembrane region" description="Helical" evidence="1">
    <location>
        <begin position="59"/>
        <end position="81"/>
    </location>
</feature>
<protein>
    <submittedName>
        <fullName evidence="2">Uncharacterized protein</fullName>
    </submittedName>
</protein>
<accession>A0A6N9SVV7</accession>
<evidence type="ECO:0000256" key="1">
    <source>
        <dbReference type="SAM" id="Phobius"/>
    </source>
</evidence>
<name>A0A6N9SVV7_9HYPH</name>
<proteinExistence type="predicted"/>